<evidence type="ECO:0000256" key="4">
    <source>
        <dbReference type="ARBA" id="ARBA00016207"/>
    </source>
</evidence>
<dbReference type="AlphaFoldDB" id="A0A0A1T3J5"/>
<evidence type="ECO:0000259" key="9">
    <source>
        <dbReference type="Pfam" id="PF10241"/>
    </source>
</evidence>
<evidence type="ECO:0000256" key="7">
    <source>
        <dbReference type="ARBA" id="ARBA00029808"/>
    </source>
</evidence>
<accession>A0A0A1T3J5</accession>
<dbReference type="GO" id="GO:0031083">
    <property type="term" value="C:BLOC-1 complex"/>
    <property type="evidence" value="ECO:0007669"/>
    <property type="project" value="TreeGrafter"/>
</dbReference>
<sequence>MSSQFAASGYALPISMPGKGNQYASYAQYSMSPPECDDSYSSASGSGASYSVGFTNSSAASYMGSSHGDYETVGSASGIDFQDYMQDRFAGSFNPIPMDRSMAVQAQSSGKLNAKHRELMELQKKAQARLARTRERFQDGMRDAREVRGDLEWTQKKVTSLNAKASRMRPKEYAKARARYPSPEC</sequence>
<comment type="similarity">
    <text evidence="3">Belongs to the KXD1 family.</text>
</comment>
<dbReference type="Pfam" id="PF10241">
    <property type="entry name" value="KxDL"/>
    <property type="match status" value="1"/>
</dbReference>
<dbReference type="Proteomes" id="UP000039046">
    <property type="component" value="Unassembled WGS sequence"/>
</dbReference>
<evidence type="ECO:0000313" key="11">
    <source>
        <dbReference type="Proteomes" id="UP000039046"/>
    </source>
</evidence>
<evidence type="ECO:0000313" key="10">
    <source>
        <dbReference type="EMBL" id="CEJ79924.1"/>
    </source>
</evidence>
<evidence type="ECO:0000256" key="2">
    <source>
        <dbReference type="ARBA" id="ARBA00004177"/>
    </source>
</evidence>
<dbReference type="InterPro" id="IPR019371">
    <property type="entry name" value="KxDL_dom"/>
</dbReference>
<dbReference type="HOGENOM" id="CLU_087050_0_0_1"/>
<protein>
    <recommendedName>
        <fullName evidence="4">Biogenesis of lysosome-related organelles complex 1 subunit KXD1</fullName>
    </recommendedName>
    <alternativeName>
        <fullName evidence="7">KxDL homolog</fullName>
    </alternativeName>
</protein>
<reference evidence="10 11" key="1">
    <citation type="journal article" date="2015" name="Genome Announc.">
        <title>Draft Genome Sequence and Gene Annotation of the Entomopathogenic Fungus Verticillium hemipterigenum.</title>
        <authorList>
            <person name="Horn F."/>
            <person name="Habel A."/>
            <person name="Scharf D.H."/>
            <person name="Dworschak J."/>
            <person name="Brakhage A.A."/>
            <person name="Guthke R."/>
            <person name="Hertweck C."/>
            <person name="Linde J."/>
        </authorList>
    </citation>
    <scope>NUCLEOTIDE SEQUENCE [LARGE SCALE GENOMIC DNA]</scope>
</reference>
<comment type="function">
    <text evidence="1">Component of the biogenesis of lysosome-related organelles complex-1 (BLOC-1) involved in endosomal cargo sorting.</text>
</comment>
<evidence type="ECO:0000256" key="5">
    <source>
        <dbReference type="ARBA" id="ARBA00022448"/>
    </source>
</evidence>
<keyword evidence="5" id="KW-0813">Transport</keyword>
<keyword evidence="11" id="KW-1185">Reference proteome</keyword>
<evidence type="ECO:0000256" key="3">
    <source>
        <dbReference type="ARBA" id="ARBA00005913"/>
    </source>
</evidence>
<name>A0A0A1T3J5_9HYPO</name>
<dbReference type="PANTHER" id="PTHR37787">
    <property type="entry name" value="BIOGENESIS OF LYSOSOME-RELATED ORGANELLES COMPLEX 1 SUBUNIT KXD1"/>
    <property type="match status" value="1"/>
</dbReference>
<dbReference type="GO" id="GO:0032880">
    <property type="term" value="P:regulation of protein localization"/>
    <property type="evidence" value="ECO:0007669"/>
    <property type="project" value="TreeGrafter"/>
</dbReference>
<organism evidence="10 11">
    <name type="scientific">[Torrubiella] hemipterigena</name>
    <dbReference type="NCBI Taxonomy" id="1531966"/>
    <lineage>
        <taxon>Eukaryota</taxon>
        <taxon>Fungi</taxon>
        <taxon>Dikarya</taxon>
        <taxon>Ascomycota</taxon>
        <taxon>Pezizomycotina</taxon>
        <taxon>Sordariomycetes</taxon>
        <taxon>Hypocreomycetidae</taxon>
        <taxon>Hypocreales</taxon>
        <taxon>Clavicipitaceae</taxon>
        <taxon>Clavicipitaceae incertae sedis</taxon>
        <taxon>'Torrubiella' clade</taxon>
    </lineage>
</organism>
<keyword evidence="6" id="KW-0967">Endosome</keyword>
<feature type="domain" description="KxDL" evidence="9">
    <location>
        <begin position="88"/>
        <end position="173"/>
    </location>
</feature>
<dbReference type="InterPro" id="IPR051390">
    <property type="entry name" value="BLOC-1_subunit_KXD1"/>
</dbReference>
<comment type="subcellular location">
    <subcellularLocation>
        <location evidence="2">Endosome</location>
    </subcellularLocation>
</comment>
<gene>
    <name evidence="10" type="ORF">VHEMI00134</name>
</gene>
<dbReference type="GO" id="GO:0007032">
    <property type="term" value="P:endosome organization"/>
    <property type="evidence" value="ECO:0007669"/>
    <property type="project" value="TreeGrafter"/>
</dbReference>
<dbReference type="OrthoDB" id="4089816at2759"/>
<dbReference type="GO" id="GO:0005768">
    <property type="term" value="C:endosome"/>
    <property type="evidence" value="ECO:0007669"/>
    <property type="project" value="UniProtKB-SubCell"/>
</dbReference>
<proteinExistence type="inferred from homology"/>
<dbReference type="PANTHER" id="PTHR37787:SF1">
    <property type="entry name" value="BIOGENESIS OF LYSOSOME-RELATED ORGANELLES COMPLEX 1 SUBUNIT KXD1"/>
    <property type="match status" value="1"/>
</dbReference>
<evidence type="ECO:0000256" key="1">
    <source>
        <dbReference type="ARBA" id="ARBA00002069"/>
    </source>
</evidence>
<evidence type="ECO:0000256" key="6">
    <source>
        <dbReference type="ARBA" id="ARBA00022753"/>
    </source>
</evidence>
<evidence type="ECO:0000256" key="8">
    <source>
        <dbReference type="SAM" id="MobiDB-lite"/>
    </source>
</evidence>
<feature type="region of interest" description="Disordered" evidence="8">
    <location>
        <begin position="162"/>
        <end position="185"/>
    </location>
</feature>
<dbReference type="EMBL" id="CDHN01000001">
    <property type="protein sequence ID" value="CEJ79924.1"/>
    <property type="molecule type" value="Genomic_DNA"/>
</dbReference>